<reference evidence="3" key="1">
    <citation type="submission" date="2015-11" db="EMBL/GenBank/DDBJ databases">
        <authorList>
            <person name="Dugat-Bony E."/>
        </authorList>
    </citation>
    <scope>NUCLEOTIDE SEQUENCE [LARGE SCALE GENOMIC DNA]</scope>
    <source>
        <strain evidence="3">Mu292</strain>
    </source>
</reference>
<accession>A0A120N4R3</accession>
<feature type="transmembrane region" description="Helical" evidence="1">
    <location>
        <begin position="83"/>
        <end position="103"/>
    </location>
</feature>
<keyword evidence="1" id="KW-1133">Transmembrane helix</keyword>
<gene>
    <name evidence="2" type="ORF">CVAR292_00047</name>
</gene>
<dbReference type="OMA" id="YGTAAWF"/>
<protein>
    <recommendedName>
        <fullName evidence="4">Integral membrane protein</fullName>
    </recommendedName>
</protein>
<dbReference type="EMBL" id="FAUH01000001">
    <property type="protein sequence ID" value="CUU64743.1"/>
    <property type="molecule type" value="Genomic_DNA"/>
</dbReference>
<evidence type="ECO:0000256" key="1">
    <source>
        <dbReference type="SAM" id="Phobius"/>
    </source>
</evidence>
<keyword evidence="3" id="KW-1185">Reference proteome</keyword>
<keyword evidence="1" id="KW-0472">Membrane</keyword>
<feature type="transmembrane region" description="Helical" evidence="1">
    <location>
        <begin position="55"/>
        <end position="77"/>
    </location>
</feature>
<feature type="transmembrane region" description="Helical" evidence="1">
    <location>
        <begin position="22"/>
        <end position="43"/>
    </location>
</feature>
<proteinExistence type="predicted"/>
<evidence type="ECO:0008006" key="4">
    <source>
        <dbReference type="Google" id="ProtNLM"/>
    </source>
</evidence>
<dbReference type="Proteomes" id="UP000182498">
    <property type="component" value="Unassembled WGS sequence"/>
</dbReference>
<dbReference type="AlphaFoldDB" id="A0A120N4R3"/>
<name>A0A120N4R3_9CORY</name>
<evidence type="ECO:0000313" key="3">
    <source>
        <dbReference type="Proteomes" id="UP000182498"/>
    </source>
</evidence>
<evidence type="ECO:0000313" key="2">
    <source>
        <dbReference type="EMBL" id="CUU64743.1"/>
    </source>
</evidence>
<feature type="transmembrane region" description="Helical" evidence="1">
    <location>
        <begin position="110"/>
        <end position="128"/>
    </location>
</feature>
<keyword evidence="1" id="KW-0812">Transmembrane</keyword>
<organism evidence="2 3">
    <name type="scientific">Corynebacterium variabile</name>
    <dbReference type="NCBI Taxonomy" id="1727"/>
    <lineage>
        <taxon>Bacteria</taxon>
        <taxon>Bacillati</taxon>
        <taxon>Actinomycetota</taxon>
        <taxon>Actinomycetes</taxon>
        <taxon>Mycobacteriales</taxon>
        <taxon>Corynebacteriaceae</taxon>
        <taxon>Corynebacterium</taxon>
    </lineage>
</organism>
<sequence length="140" mass="14831">MSASPRPDSSDPPLVLPRSVRFAGWLGLVEGGIGLIIAVVLIVREANGVHNDAVSGYGTAAWFIIFGGIVALAGWFLKDGRRWGRGPVAMTNMILVLVSVYMFSSGRIDLGLPTALVGVAGLAMLFNADAVDWAARRYDS</sequence>
<dbReference type="OrthoDB" id="4775239at2"/>
<dbReference type="RefSeq" id="WP_014010660.1">
    <property type="nucleotide sequence ID" value="NZ_FAUH01000001.1"/>
</dbReference>